<comment type="caution">
    <text evidence="3">The sequence shown here is derived from an EMBL/GenBank/DDBJ whole genome shotgun (WGS) entry which is preliminary data.</text>
</comment>
<sequence>MSSEELRSDHKSRNAKRGSQDLLGGKDFELHECEKDNKHEPLSMLESELKVLSAESVHVLKLCGGNQLIEEFYSQTYCDDVAKLDHQLKGYNPSAYNYKDSQLHMLQNVVGDGSQRTPVNTDFGGFMEFDNCIDLDPGQTKKACSELDSEWVGVQKAEPWWRTADKELAPSGSPKSSGCIAYSDNSWRQCLGSESYNCSQYSNQVGMAEKESLITPDYCPGQHPSQSQQKISCVGKRCLTRGSGQPIRGDDNLSITNVLSAETQPGSNDLSKAQLLEALCHSQTRAREAEQLAQQAYNEKDHVIKLFFRQASHLFAYRQWLQILQLEALVLQLRNKDEQDSINYSTFFPVIPNKGRKLKKFRYNKPIKRKTGKGKGKCKINKSAVAFALGLSLAGAGLLLGWTMGWLFPAF</sequence>
<protein>
    <submittedName>
        <fullName evidence="3">Uncharacterized protein</fullName>
    </submittedName>
</protein>
<feature type="compositionally biased region" description="Basic and acidic residues" evidence="1">
    <location>
        <begin position="1"/>
        <end position="12"/>
    </location>
</feature>
<dbReference type="PANTHER" id="PTHR33868:SF18">
    <property type="entry name" value="TRANSMEMBRANE PROTEIN"/>
    <property type="match status" value="1"/>
</dbReference>
<evidence type="ECO:0000256" key="2">
    <source>
        <dbReference type="SAM" id="Phobius"/>
    </source>
</evidence>
<accession>A0ABS8RPC7</accession>
<evidence type="ECO:0000256" key="1">
    <source>
        <dbReference type="SAM" id="MobiDB-lite"/>
    </source>
</evidence>
<dbReference type="EMBL" id="JACEIK010000070">
    <property type="protein sequence ID" value="MCD7448660.1"/>
    <property type="molecule type" value="Genomic_DNA"/>
</dbReference>
<keyword evidence="2" id="KW-0472">Membrane</keyword>
<feature type="region of interest" description="Disordered" evidence="1">
    <location>
        <begin position="1"/>
        <end position="23"/>
    </location>
</feature>
<gene>
    <name evidence="3" type="ORF">HAX54_045308</name>
</gene>
<proteinExistence type="predicted"/>
<evidence type="ECO:0000313" key="4">
    <source>
        <dbReference type="Proteomes" id="UP000823775"/>
    </source>
</evidence>
<dbReference type="Proteomes" id="UP000823775">
    <property type="component" value="Unassembled WGS sequence"/>
</dbReference>
<keyword evidence="2" id="KW-1133">Transmembrane helix</keyword>
<organism evidence="3 4">
    <name type="scientific">Datura stramonium</name>
    <name type="common">Jimsonweed</name>
    <name type="synonym">Common thornapple</name>
    <dbReference type="NCBI Taxonomy" id="4076"/>
    <lineage>
        <taxon>Eukaryota</taxon>
        <taxon>Viridiplantae</taxon>
        <taxon>Streptophyta</taxon>
        <taxon>Embryophyta</taxon>
        <taxon>Tracheophyta</taxon>
        <taxon>Spermatophyta</taxon>
        <taxon>Magnoliopsida</taxon>
        <taxon>eudicotyledons</taxon>
        <taxon>Gunneridae</taxon>
        <taxon>Pentapetalae</taxon>
        <taxon>asterids</taxon>
        <taxon>lamiids</taxon>
        <taxon>Solanales</taxon>
        <taxon>Solanaceae</taxon>
        <taxon>Solanoideae</taxon>
        <taxon>Datureae</taxon>
        <taxon>Datura</taxon>
    </lineage>
</organism>
<feature type="transmembrane region" description="Helical" evidence="2">
    <location>
        <begin position="384"/>
        <end position="408"/>
    </location>
</feature>
<keyword evidence="4" id="KW-1185">Reference proteome</keyword>
<keyword evidence="2" id="KW-0812">Transmembrane</keyword>
<dbReference type="PANTHER" id="PTHR33868">
    <property type="entry name" value="EXPRESSED PROTEIN"/>
    <property type="match status" value="1"/>
</dbReference>
<name>A0ABS8RPC7_DATST</name>
<reference evidence="3 4" key="1">
    <citation type="journal article" date="2021" name="BMC Genomics">
        <title>Datura genome reveals duplications of psychoactive alkaloid biosynthetic genes and high mutation rate following tissue culture.</title>
        <authorList>
            <person name="Rajewski A."/>
            <person name="Carter-House D."/>
            <person name="Stajich J."/>
            <person name="Litt A."/>
        </authorList>
    </citation>
    <scope>NUCLEOTIDE SEQUENCE [LARGE SCALE GENOMIC DNA]</scope>
    <source>
        <strain evidence="3">AR-01</strain>
    </source>
</reference>
<evidence type="ECO:0000313" key="3">
    <source>
        <dbReference type="EMBL" id="MCD7448660.1"/>
    </source>
</evidence>